<feature type="domain" description="Radical SAM core" evidence="13">
    <location>
        <begin position="4"/>
        <end position="222"/>
    </location>
</feature>
<dbReference type="GO" id="GO:0046872">
    <property type="term" value="F:metal ion binding"/>
    <property type="evidence" value="ECO:0007669"/>
    <property type="project" value="UniProtKB-KW"/>
</dbReference>
<protein>
    <recommendedName>
        <fullName evidence="1 12">GTP 3',8-cyclase</fullName>
        <ecNumber evidence="1 12">4.1.99.22</ecNumber>
    </recommendedName>
    <alternativeName>
        <fullName evidence="12">Molybdenum cofactor biosynthesis protein A</fullName>
    </alternativeName>
</protein>
<keyword evidence="6 12" id="KW-0408">Iron</keyword>
<feature type="binding site" evidence="12">
    <location>
        <position position="189"/>
    </location>
    <ligand>
        <name>S-adenosyl-L-methionine</name>
        <dbReference type="ChEBI" id="CHEBI:59789"/>
    </ligand>
</feature>
<comment type="catalytic activity">
    <reaction evidence="11 12">
        <text>GTP + AH2 + S-adenosyl-L-methionine = (8S)-3',8-cyclo-7,8-dihydroguanosine 5'-triphosphate + 5'-deoxyadenosine + L-methionine + A + H(+)</text>
        <dbReference type="Rhea" id="RHEA:49576"/>
        <dbReference type="ChEBI" id="CHEBI:13193"/>
        <dbReference type="ChEBI" id="CHEBI:15378"/>
        <dbReference type="ChEBI" id="CHEBI:17319"/>
        <dbReference type="ChEBI" id="CHEBI:17499"/>
        <dbReference type="ChEBI" id="CHEBI:37565"/>
        <dbReference type="ChEBI" id="CHEBI:57844"/>
        <dbReference type="ChEBI" id="CHEBI:59789"/>
        <dbReference type="ChEBI" id="CHEBI:131766"/>
        <dbReference type="EC" id="4.1.99.22"/>
    </reaction>
</comment>
<dbReference type="GO" id="GO:0006777">
    <property type="term" value="P:Mo-molybdopterin cofactor biosynthetic process"/>
    <property type="evidence" value="ECO:0007669"/>
    <property type="project" value="UniProtKB-UniRule"/>
</dbReference>
<dbReference type="Pfam" id="PF04055">
    <property type="entry name" value="Radical_SAM"/>
    <property type="match status" value="1"/>
</dbReference>
<evidence type="ECO:0000256" key="7">
    <source>
        <dbReference type="ARBA" id="ARBA00023014"/>
    </source>
</evidence>
<evidence type="ECO:0000256" key="8">
    <source>
        <dbReference type="ARBA" id="ARBA00023134"/>
    </source>
</evidence>
<evidence type="ECO:0000256" key="10">
    <source>
        <dbReference type="ARBA" id="ARBA00023239"/>
    </source>
</evidence>
<feature type="binding site" evidence="12">
    <location>
        <position position="118"/>
    </location>
    <ligand>
        <name>S-adenosyl-L-methionine</name>
        <dbReference type="ChEBI" id="CHEBI:59789"/>
    </ligand>
</feature>
<feature type="binding site" evidence="12">
    <location>
        <position position="269"/>
    </location>
    <ligand>
        <name>[4Fe-4S] cluster</name>
        <dbReference type="ChEBI" id="CHEBI:49883"/>
        <label>2</label>
        <note>4Fe-4S-substrate</note>
    </ligand>
</feature>
<dbReference type="SFLD" id="SFLDG01383">
    <property type="entry name" value="cyclic_pyranopterin_phosphate"/>
    <property type="match status" value="1"/>
</dbReference>
<feature type="binding site" evidence="12">
    <location>
        <position position="27"/>
    </location>
    <ligand>
        <name>[4Fe-4S] cluster</name>
        <dbReference type="ChEBI" id="CHEBI:49883"/>
        <label>1</label>
        <note>4Fe-4S-S-AdoMet</note>
    </ligand>
</feature>
<dbReference type="SFLD" id="SFLDS00029">
    <property type="entry name" value="Radical_SAM"/>
    <property type="match status" value="1"/>
</dbReference>
<dbReference type="CDD" id="cd21117">
    <property type="entry name" value="Twitch_MoaA"/>
    <property type="match status" value="1"/>
</dbReference>
<keyword evidence="2 12" id="KW-0004">4Fe-4S</keyword>
<sequence>MQDKYERVIDYLRISITDRCNLRCIYCMPSEGVKLIQHKDILRYEEIIRIVRVAADLGVRKVRLTGGEPLTRKDLPHLVAAISAIEGIEDISLTTNGLLLKKLARPLAAAGLKRVNVSLDSLRPERYREITRGGDIGEVLSGIEEAEKAGILPIKLNMVPIRGFNDDEIEDFARLTLKKDYDVRFIEFMPIGAQEIWSHEKYISTEEIRRRVDAIAPLIPLKLRKSGPARYFRFENAPGVIGFISPITHHFCGSCNRLRITSDGKLRPCLFSETEIDLKPALRSDTPDSEVERLLRLAVEVKPEGHSINYEKSFTHLKRMSKIGG</sequence>
<feature type="binding site" evidence="12">
    <location>
        <position position="255"/>
    </location>
    <ligand>
        <name>[4Fe-4S] cluster</name>
        <dbReference type="ChEBI" id="CHEBI:49883"/>
        <label>2</label>
        <note>4Fe-4S-substrate</note>
    </ligand>
</feature>
<comment type="cofactor">
    <cofactor evidence="12">
        <name>[4Fe-4S] cluster</name>
        <dbReference type="ChEBI" id="CHEBI:49883"/>
    </cofactor>
    <text evidence="12">Binds 2 [4Fe-4S] clusters. Binds 1 [4Fe-4S] cluster coordinated with 3 cysteines and an exchangeable S-adenosyl-L-methionine and 1 [4Fe-4S] cluster coordinated with 3 cysteines and the GTP-derived substrate.</text>
</comment>
<dbReference type="Pfam" id="PF06463">
    <property type="entry name" value="Mob_synth_C"/>
    <property type="match status" value="1"/>
</dbReference>
<dbReference type="InterPro" id="IPR007197">
    <property type="entry name" value="rSAM"/>
</dbReference>
<dbReference type="HAMAP" id="MF_01225_B">
    <property type="entry name" value="MoaA_B"/>
    <property type="match status" value="1"/>
</dbReference>
<dbReference type="GO" id="GO:0051539">
    <property type="term" value="F:4 iron, 4 sulfur cluster binding"/>
    <property type="evidence" value="ECO:0007669"/>
    <property type="project" value="UniProtKB-UniRule"/>
</dbReference>
<evidence type="ECO:0000256" key="5">
    <source>
        <dbReference type="ARBA" id="ARBA00022741"/>
    </source>
</evidence>
<feature type="binding site" evidence="12">
    <location>
        <position position="26"/>
    </location>
    <ligand>
        <name>S-adenosyl-L-methionine</name>
        <dbReference type="ChEBI" id="CHEBI:59789"/>
    </ligand>
</feature>
<evidence type="ECO:0000259" key="13">
    <source>
        <dbReference type="PROSITE" id="PS51918"/>
    </source>
</evidence>
<keyword evidence="5 12" id="KW-0547">Nucleotide-binding</keyword>
<feature type="binding site" evidence="12">
    <location>
        <position position="94"/>
    </location>
    <ligand>
        <name>GTP</name>
        <dbReference type="ChEBI" id="CHEBI:37565"/>
    </ligand>
</feature>
<dbReference type="InterPro" id="IPR010505">
    <property type="entry name" value="MoaA_twitch"/>
</dbReference>
<dbReference type="GO" id="GO:1904047">
    <property type="term" value="F:S-adenosyl-L-methionine binding"/>
    <property type="evidence" value="ECO:0007669"/>
    <property type="project" value="UniProtKB-UniRule"/>
</dbReference>
<feature type="binding site" evidence="12">
    <location>
        <begin position="257"/>
        <end position="259"/>
    </location>
    <ligand>
        <name>GTP</name>
        <dbReference type="ChEBI" id="CHEBI:37565"/>
    </ligand>
</feature>
<feature type="binding site" evidence="12">
    <location>
        <position position="252"/>
    </location>
    <ligand>
        <name>[4Fe-4S] cluster</name>
        <dbReference type="ChEBI" id="CHEBI:49883"/>
        <label>2</label>
        <note>4Fe-4S-substrate</note>
    </ligand>
</feature>
<evidence type="ECO:0000256" key="11">
    <source>
        <dbReference type="ARBA" id="ARBA00048697"/>
    </source>
</evidence>
<keyword evidence="4 12" id="KW-0479">Metal-binding</keyword>
<dbReference type="InterPro" id="IPR050105">
    <property type="entry name" value="MoCo_biosynth_MoaA/MoaC"/>
</dbReference>
<feature type="binding site" evidence="12">
    <location>
        <position position="13"/>
    </location>
    <ligand>
        <name>GTP</name>
        <dbReference type="ChEBI" id="CHEBI:37565"/>
    </ligand>
</feature>
<dbReference type="SMART" id="SM00729">
    <property type="entry name" value="Elp3"/>
    <property type="match status" value="1"/>
</dbReference>
<keyword evidence="8 12" id="KW-0342">GTP-binding</keyword>
<keyword evidence="3 12" id="KW-0949">S-adenosyl-L-methionine</keyword>
<keyword evidence="10 12" id="KW-0456">Lyase</keyword>
<evidence type="ECO:0000256" key="6">
    <source>
        <dbReference type="ARBA" id="ARBA00023004"/>
    </source>
</evidence>
<keyword evidence="7 12" id="KW-0411">Iron-sulfur</keyword>
<feature type="binding site" evidence="12">
    <location>
        <position position="63"/>
    </location>
    <ligand>
        <name>GTP</name>
        <dbReference type="ChEBI" id="CHEBI:37565"/>
    </ligand>
</feature>
<dbReference type="AlphaFoldDB" id="A0A953M0M2"/>
<feature type="binding site" evidence="12">
    <location>
        <position position="155"/>
    </location>
    <ligand>
        <name>GTP</name>
        <dbReference type="ChEBI" id="CHEBI:37565"/>
    </ligand>
</feature>
<dbReference type="InterPro" id="IPR000385">
    <property type="entry name" value="MoaA_NifB_PqqE_Fe-S-bd_CS"/>
</dbReference>
<dbReference type="InterPro" id="IPR013785">
    <property type="entry name" value="Aldolase_TIM"/>
</dbReference>
<proteinExistence type="inferred from homology"/>
<dbReference type="InterPro" id="IPR006638">
    <property type="entry name" value="Elp3/MiaA/NifB-like_rSAM"/>
</dbReference>
<dbReference type="GO" id="GO:0005525">
    <property type="term" value="F:GTP binding"/>
    <property type="evidence" value="ECO:0007669"/>
    <property type="project" value="UniProtKB-UniRule"/>
</dbReference>
<dbReference type="InterPro" id="IPR058240">
    <property type="entry name" value="rSAM_sf"/>
</dbReference>
<comment type="pathway">
    <text evidence="12">Cofactor biosynthesis; molybdopterin biosynthesis.</text>
</comment>
<evidence type="ECO:0000256" key="12">
    <source>
        <dbReference type="HAMAP-Rule" id="MF_01225"/>
    </source>
</evidence>
<dbReference type="SFLD" id="SFLDG01067">
    <property type="entry name" value="SPASM/twitch_domain_containing"/>
    <property type="match status" value="1"/>
</dbReference>
<evidence type="ECO:0000256" key="9">
    <source>
        <dbReference type="ARBA" id="ARBA00023150"/>
    </source>
</evidence>
<feature type="binding site" evidence="12">
    <location>
        <position position="24"/>
    </location>
    <ligand>
        <name>[4Fe-4S] cluster</name>
        <dbReference type="ChEBI" id="CHEBI:49883"/>
        <label>1</label>
        <note>4Fe-4S-S-AdoMet</note>
    </ligand>
</feature>
<keyword evidence="9 12" id="KW-0501">Molybdenum cofactor biosynthesis</keyword>
<dbReference type="PROSITE" id="PS51918">
    <property type="entry name" value="RADICAL_SAM"/>
    <property type="match status" value="1"/>
</dbReference>
<comment type="subunit">
    <text evidence="12">Monomer and homodimer.</text>
</comment>
<comment type="similarity">
    <text evidence="12">Belongs to the radical SAM superfamily. MoaA family.</text>
</comment>
<comment type="function">
    <text evidence="12">Catalyzes the cyclization of GTP to (8S)-3',8-cyclo-7,8-dihydroguanosine 5'-triphosphate.</text>
</comment>
<dbReference type="PROSITE" id="PS01305">
    <property type="entry name" value="MOAA_NIFB_PQQE"/>
    <property type="match status" value="1"/>
</dbReference>
<dbReference type="PANTHER" id="PTHR22960:SF0">
    <property type="entry name" value="MOLYBDENUM COFACTOR BIOSYNTHESIS PROTEIN 1"/>
    <property type="match status" value="1"/>
</dbReference>
<dbReference type="Proteomes" id="UP000705867">
    <property type="component" value="Unassembled WGS sequence"/>
</dbReference>
<evidence type="ECO:0000256" key="1">
    <source>
        <dbReference type="ARBA" id="ARBA00012167"/>
    </source>
</evidence>
<comment type="caution">
    <text evidence="14">The sequence shown here is derived from an EMBL/GenBank/DDBJ whole genome shotgun (WGS) entry which is preliminary data.</text>
</comment>
<evidence type="ECO:0000256" key="4">
    <source>
        <dbReference type="ARBA" id="ARBA00022723"/>
    </source>
</evidence>
<evidence type="ECO:0000313" key="15">
    <source>
        <dbReference type="Proteomes" id="UP000705867"/>
    </source>
</evidence>
<accession>A0A953M0M2</accession>
<dbReference type="InterPro" id="IPR040064">
    <property type="entry name" value="MoaA-like"/>
</dbReference>
<dbReference type="GO" id="GO:0061799">
    <property type="term" value="F:cyclic pyranopterin monophosphate synthase activity"/>
    <property type="evidence" value="ECO:0007669"/>
    <property type="project" value="TreeGrafter"/>
</dbReference>
<evidence type="ECO:0000256" key="3">
    <source>
        <dbReference type="ARBA" id="ARBA00022691"/>
    </source>
</evidence>
<dbReference type="CDD" id="cd01335">
    <property type="entry name" value="Radical_SAM"/>
    <property type="match status" value="1"/>
</dbReference>
<dbReference type="SFLD" id="SFLDG01386">
    <property type="entry name" value="main_SPASM_domain-containing"/>
    <property type="match status" value="1"/>
</dbReference>
<dbReference type="EC" id="4.1.99.22" evidence="1 12"/>
<feature type="binding site" evidence="12">
    <location>
        <position position="20"/>
    </location>
    <ligand>
        <name>[4Fe-4S] cluster</name>
        <dbReference type="ChEBI" id="CHEBI:49883"/>
        <label>1</label>
        <note>4Fe-4S-S-AdoMet</note>
    </ligand>
</feature>
<name>A0A953M0M2_9BACT</name>
<evidence type="ECO:0000313" key="14">
    <source>
        <dbReference type="EMBL" id="MBZ0154652.1"/>
    </source>
</evidence>
<dbReference type="InterPro" id="IPR013483">
    <property type="entry name" value="MoaA"/>
</dbReference>
<dbReference type="PANTHER" id="PTHR22960">
    <property type="entry name" value="MOLYBDOPTERIN COFACTOR SYNTHESIS PROTEIN A"/>
    <property type="match status" value="1"/>
</dbReference>
<reference evidence="14" key="2">
    <citation type="submission" date="2021-08" db="EMBL/GenBank/DDBJ databases">
        <authorList>
            <person name="Dalcin Martins P."/>
        </authorList>
    </citation>
    <scope>NUCLEOTIDE SEQUENCE</scope>
    <source>
        <strain evidence="14">MAG_39</strain>
    </source>
</reference>
<dbReference type="GO" id="GO:0061798">
    <property type="term" value="F:GTP 3',8'-cyclase activity"/>
    <property type="evidence" value="ECO:0007669"/>
    <property type="project" value="UniProtKB-UniRule"/>
</dbReference>
<dbReference type="NCBIfam" id="TIGR02666">
    <property type="entry name" value="moaA"/>
    <property type="match status" value="1"/>
</dbReference>
<evidence type="ECO:0000256" key="2">
    <source>
        <dbReference type="ARBA" id="ARBA00022485"/>
    </source>
</evidence>
<reference evidence="14" key="1">
    <citation type="journal article" date="2021" name="bioRxiv">
        <title>Unraveling nitrogen, sulfur and carbon metabolic pathways and microbial community transcriptional responses to substrate deprivation and toxicity stresses in a bioreactor mimicking anoxic brackish coastal sediment conditions.</title>
        <authorList>
            <person name="Martins P.D."/>
            <person name="Echeveste M.J."/>
            <person name="Arshad A."/>
            <person name="Kurth J."/>
            <person name="Ouboter H."/>
            <person name="Jetten M.S.M."/>
            <person name="Welte C.U."/>
        </authorList>
    </citation>
    <scope>NUCLEOTIDE SEQUENCE</scope>
    <source>
        <strain evidence="14">MAG_39</strain>
    </source>
</reference>
<organism evidence="14 15">
    <name type="scientific">Candidatus Nitrobium versatile</name>
    <dbReference type="NCBI Taxonomy" id="2884831"/>
    <lineage>
        <taxon>Bacteria</taxon>
        <taxon>Pseudomonadati</taxon>
        <taxon>Nitrospirota</taxon>
        <taxon>Nitrospiria</taxon>
        <taxon>Nitrospirales</taxon>
        <taxon>Nitrospiraceae</taxon>
        <taxon>Candidatus Nitrobium</taxon>
    </lineage>
</organism>
<gene>
    <name evidence="12 14" type="primary">moaA</name>
    <name evidence="14" type="ORF">K8I29_00365</name>
</gene>
<feature type="binding site" evidence="12">
    <location>
        <position position="67"/>
    </location>
    <ligand>
        <name>S-adenosyl-L-methionine</name>
        <dbReference type="ChEBI" id="CHEBI:59789"/>
    </ligand>
</feature>
<dbReference type="EMBL" id="JAIOIV010000005">
    <property type="protein sequence ID" value="MBZ0154652.1"/>
    <property type="molecule type" value="Genomic_DNA"/>
</dbReference>
<dbReference type="NCBIfam" id="NF001199">
    <property type="entry name" value="PRK00164.2-1"/>
    <property type="match status" value="1"/>
</dbReference>
<dbReference type="Gene3D" id="3.20.20.70">
    <property type="entry name" value="Aldolase class I"/>
    <property type="match status" value="1"/>
</dbReference>
<dbReference type="SUPFAM" id="SSF102114">
    <property type="entry name" value="Radical SAM enzymes"/>
    <property type="match status" value="1"/>
</dbReference>